<evidence type="ECO:0000256" key="2">
    <source>
        <dbReference type="ARBA" id="ARBA00022490"/>
    </source>
</evidence>
<keyword evidence="12" id="KW-1185">Reference proteome</keyword>
<evidence type="ECO:0000256" key="3">
    <source>
        <dbReference type="ARBA" id="ARBA00022553"/>
    </source>
</evidence>
<keyword evidence="2" id="KW-0963">Cytoplasm</keyword>
<dbReference type="Proteomes" id="UP001300012">
    <property type="component" value="Unassembled WGS sequence"/>
</dbReference>
<evidence type="ECO:0000256" key="7">
    <source>
        <dbReference type="ARBA" id="ARBA00023163"/>
    </source>
</evidence>
<keyword evidence="5" id="KW-0805">Transcription regulation</keyword>
<keyword evidence="6" id="KW-0238">DNA-binding</keyword>
<dbReference type="InterPro" id="IPR018060">
    <property type="entry name" value="HTH_AraC"/>
</dbReference>
<evidence type="ECO:0000259" key="10">
    <source>
        <dbReference type="PROSITE" id="PS50110"/>
    </source>
</evidence>
<dbReference type="Gene3D" id="1.10.10.60">
    <property type="entry name" value="Homeodomain-like"/>
    <property type="match status" value="2"/>
</dbReference>
<dbReference type="Pfam" id="PF00072">
    <property type="entry name" value="Response_reg"/>
    <property type="match status" value="1"/>
</dbReference>
<keyword evidence="7" id="KW-0804">Transcription</keyword>
<dbReference type="PANTHER" id="PTHR42713:SF3">
    <property type="entry name" value="TRANSCRIPTIONAL REGULATORY PROTEIN HPTR"/>
    <property type="match status" value="1"/>
</dbReference>
<reference evidence="11 12" key="1">
    <citation type="submission" date="2022-08" db="EMBL/GenBank/DDBJ databases">
        <title>Paenibacillus endoradicis sp. nov., Paenibacillus radicibacter sp. nov and Paenibacillus pararadicis sp. nov., three cold-adapted plant growth-promoting bacteria isolated from root of Larix gmelinii in Great Khingan.</title>
        <authorList>
            <person name="Xue H."/>
        </authorList>
    </citation>
    <scope>NUCLEOTIDE SEQUENCE [LARGE SCALE GENOMIC DNA]</scope>
    <source>
        <strain evidence="11 12">N5-1-1-5</strain>
    </source>
</reference>
<name>A0ABT1YKD1_9BACL</name>
<feature type="domain" description="Response regulatory" evidence="10">
    <location>
        <begin position="3"/>
        <end position="120"/>
    </location>
</feature>
<gene>
    <name evidence="11" type="ORF">NV381_18455</name>
</gene>
<evidence type="ECO:0000256" key="6">
    <source>
        <dbReference type="ARBA" id="ARBA00023125"/>
    </source>
</evidence>
<dbReference type="InterPro" id="IPR011006">
    <property type="entry name" value="CheY-like_superfamily"/>
</dbReference>
<evidence type="ECO:0000256" key="1">
    <source>
        <dbReference type="ARBA" id="ARBA00004496"/>
    </source>
</evidence>
<evidence type="ECO:0000256" key="5">
    <source>
        <dbReference type="ARBA" id="ARBA00023015"/>
    </source>
</evidence>
<evidence type="ECO:0000256" key="4">
    <source>
        <dbReference type="ARBA" id="ARBA00023012"/>
    </source>
</evidence>
<dbReference type="PROSITE" id="PS50110">
    <property type="entry name" value="RESPONSE_REGULATORY"/>
    <property type="match status" value="1"/>
</dbReference>
<dbReference type="InterPro" id="IPR009057">
    <property type="entry name" value="Homeodomain-like_sf"/>
</dbReference>
<keyword evidence="4" id="KW-0902">Two-component regulatory system</keyword>
<comment type="subcellular location">
    <subcellularLocation>
        <location evidence="1">Cytoplasm</location>
    </subcellularLocation>
</comment>
<protein>
    <submittedName>
        <fullName evidence="11">Response regulator</fullName>
    </submittedName>
</protein>
<dbReference type="CDD" id="cd17536">
    <property type="entry name" value="REC_YesN-like"/>
    <property type="match status" value="1"/>
</dbReference>
<dbReference type="InterPro" id="IPR001789">
    <property type="entry name" value="Sig_transdc_resp-reg_receiver"/>
</dbReference>
<dbReference type="InterPro" id="IPR018062">
    <property type="entry name" value="HTH_AraC-typ_CS"/>
</dbReference>
<dbReference type="PROSITE" id="PS01124">
    <property type="entry name" value="HTH_ARAC_FAMILY_2"/>
    <property type="match status" value="1"/>
</dbReference>
<accession>A0ABT1YKD1</accession>
<dbReference type="Gene3D" id="3.40.50.2300">
    <property type="match status" value="1"/>
</dbReference>
<feature type="domain" description="HTH araC/xylS-type" evidence="9">
    <location>
        <begin position="292"/>
        <end position="390"/>
    </location>
</feature>
<sequence>MRKILIVDDEKLLRKGFIHMTDWPSHGFQIVGEAANGEDALQLVADLNPDIVVTDIKMPGIDGLELIRAIKSAYPQTEVIVLSSYSDFPYVKESLQLGAADYILKASMTFDEVLAALRKWTPKNKDTIENDTEKNSEFMPIEQLSEQNKAFYGSILATNKQKAAKGMEEQSFLLDRMNWKVLRPYLEERDMTGLYDKVFDRAISLIQSGIAPEPYYLQKCLVELVYMLIHKMDEAGWNPVELQKHKISYFRRIESSSSFDVCMQEFKKVLLAIDQFVSSPSNSSSKYSPTIKAVTAYLHQKFGDTELSLNQIAKIFHVNKSYLSQLFKQQVGVNFQYYLTQIRIDKAKELLKQNVPVNEVCLAVGIDNMSYFSQFFKRRVGVSPTDYVRESNLSETKTNRNSGEVTP</sequence>
<dbReference type="PROSITE" id="PS00041">
    <property type="entry name" value="HTH_ARAC_FAMILY_1"/>
    <property type="match status" value="1"/>
</dbReference>
<dbReference type="EMBL" id="JANQBD010000013">
    <property type="protein sequence ID" value="MCR8633185.1"/>
    <property type="molecule type" value="Genomic_DNA"/>
</dbReference>
<keyword evidence="3 8" id="KW-0597">Phosphoprotein</keyword>
<dbReference type="SMART" id="SM00448">
    <property type="entry name" value="REC"/>
    <property type="match status" value="1"/>
</dbReference>
<evidence type="ECO:0000256" key="8">
    <source>
        <dbReference type="PROSITE-ProRule" id="PRU00169"/>
    </source>
</evidence>
<dbReference type="SMART" id="SM00342">
    <property type="entry name" value="HTH_ARAC"/>
    <property type="match status" value="1"/>
</dbReference>
<proteinExistence type="predicted"/>
<evidence type="ECO:0000313" key="11">
    <source>
        <dbReference type="EMBL" id="MCR8633185.1"/>
    </source>
</evidence>
<dbReference type="RefSeq" id="WP_258214762.1">
    <property type="nucleotide sequence ID" value="NZ_JANQBD010000013.1"/>
</dbReference>
<dbReference type="Pfam" id="PF12833">
    <property type="entry name" value="HTH_18"/>
    <property type="match status" value="1"/>
</dbReference>
<evidence type="ECO:0000259" key="9">
    <source>
        <dbReference type="PROSITE" id="PS01124"/>
    </source>
</evidence>
<organism evidence="11 12">
    <name type="scientific">Paenibacillus radicis</name>
    <name type="common">ex Xue et al. 2023</name>
    <dbReference type="NCBI Taxonomy" id="2972489"/>
    <lineage>
        <taxon>Bacteria</taxon>
        <taxon>Bacillati</taxon>
        <taxon>Bacillota</taxon>
        <taxon>Bacilli</taxon>
        <taxon>Bacillales</taxon>
        <taxon>Paenibacillaceae</taxon>
        <taxon>Paenibacillus</taxon>
    </lineage>
</organism>
<dbReference type="SUPFAM" id="SSF52172">
    <property type="entry name" value="CheY-like"/>
    <property type="match status" value="1"/>
</dbReference>
<dbReference type="SUPFAM" id="SSF46689">
    <property type="entry name" value="Homeodomain-like"/>
    <property type="match status" value="2"/>
</dbReference>
<dbReference type="PANTHER" id="PTHR42713">
    <property type="entry name" value="HISTIDINE KINASE-RELATED"/>
    <property type="match status" value="1"/>
</dbReference>
<evidence type="ECO:0000313" key="12">
    <source>
        <dbReference type="Proteomes" id="UP001300012"/>
    </source>
</evidence>
<feature type="modified residue" description="4-aspartylphosphate" evidence="8">
    <location>
        <position position="55"/>
    </location>
</feature>
<comment type="caution">
    <text evidence="11">The sequence shown here is derived from an EMBL/GenBank/DDBJ whole genome shotgun (WGS) entry which is preliminary data.</text>
</comment>
<dbReference type="InterPro" id="IPR051552">
    <property type="entry name" value="HptR"/>
</dbReference>